<keyword evidence="1" id="KW-0175">Coiled coil</keyword>
<comment type="caution">
    <text evidence="2">The sequence shown here is derived from an EMBL/GenBank/DDBJ whole genome shotgun (WGS) entry which is preliminary data.</text>
</comment>
<evidence type="ECO:0000313" key="2">
    <source>
        <dbReference type="EMBL" id="PMB63753.1"/>
    </source>
</evidence>
<dbReference type="AlphaFoldDB" id="A0A2N6N8Z5"/>
<reference evidence="2 3" key="1">
    <citation type="journal article" date="2016" name="Appl. Microbiol. Biotechnol.">
        <title>Characterization of T-DNA insertion mutants with decreased virulence in the entomopathogenic fungus Beauveria bassiana JEF-007.</title>
        <authorList>
            <person name="Kim S."/>
            <person name="Lee S.J."/>
            <person name="Nai Y.S."/>
            <person name="Yu J.S."/>
            <person name="Lee M.R."/>
            <person name="Yang Y.T."/>
            <person name="Kim J.S."/>
        </authorList>
    </citation>
    <scope>NUCLEOTIDE SEQUENCE [LARGE SCALE GENOMIC DNA]</scope>
    <source>
        <strain evidence="2 3">JEF-007</strain>
    </source>
</reference>
<proteinExistence type="predicted"/>
<dbReference type="EMBL" id="MRVG01000017">
    <property type="protein sequence ID" value="PMB63753.1"/>
    <property type="molecule type" value="Genomic_DNA"/>
</dbReference>
<sequence>MAPALKKVKITKAARAKEVKSLKLKITALEEEAKHLRSKHKAVKPTLAQIKDLEDELAQYEKMDIDDPEENTEQGPELLEQEPKLSELELLQQQRRQLDEYEAEVRRRMGSEPQESSLFVSSDDVSGYESDVVIPVETSGSLFGITPPDGKDLCFTKRGRGYYIIYQRGPDRGNRVYEARRASLRTCEDLELERVVDQRPKPGTFELTGIQGVVVAPGCDYQVLLRKNWKVEDKMGVPTTKYPWFQVKIQYTENGVFNKDGNPKKKTAFLSRSALSKIYPEGHGILALDEDLCLNGKVVWKEDTPIQKLDLAILRAYIKNQEDFGTPSSRARSSRSPTVQRYDTPALNATRVDKASSASAKGKNAKTVAFAAPASRNSNPLGAAKSTKAIDEQYAEFLAWRKATAQGDPPMHADMVANRAAMFGKHASVKEEEEEEL</sequence>
<evidence type="ECO:0000256" key="1">
    <source>
        <dbReference type="SAM" id="Coils"/>
    </source>
</evidence>
<protein>
    <submittedName>
        <fullName evidence="2">Uncharacterized protein</fullName>
    </submittedName>
</protein>
<name>A0A2N6N8Z5_BEABA</name>
<evidence type="ECO:0000313" key="3">
    <source>
        <dbReference type="Proteomes" id="UP000235728"/>
    </source>
</evidence>
<feature type="coiled-coil region" evidence="1">
    <location>
        <begin position="12"/>
        <end position="111"/>
    </location>
</feature>
<organism evidence="2 3">
    <name type="scientific">Beauveria bassiana</name>
    <name type="common">White muscardine disease fungus</name>
    <name type="synonym">Tritirachium shiotae</name>
    <dbReference type="NCBI Taxonomy" id="176275"/>
    <lineage>
        <taxon>Eukaryota</taxon>
        <taxon>Fungi</taxon>
        <taxon>Dikarya</taxon>
        <taxon>Ascomycota</taxon>
        <taxon>Pezizomycotina</taxon>
        <taxon>Sordariomycetes</taxon>
        <taxon>Hypocreomycetidae</taxon>
        <taxon>Hypocreales</taxon>
        <taxon>Cordycipitaceae</taxon>
        <taxon>Beauveria</taxon>
    </lineage>
</organism>
<accession>A0A2N6N8Z5</accession>
<gene>
    <name evidence="2" type="ORF">BM221_010495</name>
</gene>
<dbReference type="Proteomes" id="UP000235728">
    <property type="component" value="Unassembled WGS sequence"/>
</dbReference>